<evidence type="ECO:0000256" key="1">
    <source>
        <dbReference type="SAM" id="Phobius"/>
    </source>
</evidence>
<gene>
    <name evidence="2" type="ORF">DEQ80_10650</name>
</gene>
<keyword evidence="1" id="KW-0472">Membrane</keyword>
<dbReference type="EMBL" id="DPBP01000041">
    <property type="protein sequence ID" value="HCE18307.1"/>
    <property type="molecule type" value="Genomic_DNA"/>
</dbReference>
<dbReference type="Proteomes" id="UP000264141">
    <property type="component" value="Unassembled WGS sequence"/>
</dbReference>
<feature type="transmembrane region" description="Helical" evidence="1">
    <location>
        <begin position="297"/>
        <end position="314"/>
    </location>
</feature>
<reference evidence="2 3" key="1">
    <citation type="journal article" date="2018" name="Nat. Biotechnol.">
        <title>A standardized bacterial taxonomy based on genome phylogeny substantially revises the tree of life.</title>
        <authorList>
            <person name="Parks D.H."/>
            <person name="Chuvochina M."/>
            <person name="Waite D.W."/>
            <person name="Rinke C."/>
            <person name="Skarshewski A."/>
            <person name="Chaumeil P.A."/>
            <person name="Hugenholtz P."/>
        </authorList>
    </citation>
    <scope>NUCLEOTIDE SEQUENCE [LARGE SCALE GENOMIC DNA]</scope>
    <source>
        <strain evidence="2">UBA8781</strain>
    </source>
</reference>
<protein>
    <submittedName>
        <fullName evidence="2">Uncharacterized protein</fullName>
    </submittedName>
</protein>
<feature type="transmembrane region" description="Helical" evidence="1">
    <location>
        <begin position="141"/>
        <end position="160"/>
    </location>
</feature>
<keyword evidence="1" id="KW-1133">Transmembrane helix</keyword>
<proteinExistence type="predicted"/>
<evidence type="ECO:0000313" key="2">
    <source>
        <dbReference type="EMBL" id="HCE18307.1"/>
    </source>
</evidence>
<sequence length="682" mass="77855">MNQHLLMNASRLRPLAIPALLLAICVLAFGLQTPWLGFYLDDWIILAADHSGGALRLLEYAWRGNRPLIFWTWWVGFRILGEAPLGWQLWALFWRWLTVLAAWKTLAMLWPEHPRRNLGAVLLFAVYPLFMQQPSALTFSFHWICFFLYFLSLIAMIHAARNPARYPGWSVLAILADAAQLFSQEFFVGLELLRPLILFIALDHATPLAQKIRRVFLHWLPYLGLLAGFLLWRLRFMPTPGTDRNTPVLLLNLLHSPLQTLPDLITRMMQDVVDGMVGVWARTLEPSAFSLQPLSNGLAWLIALAALIMAWVALRRVSPPQASPANRWRREALVLGGVALLAGFAPGWSIGRFITDTTFLYNDRFGLAAMFGGAILLSAFIDWLIRPGRPQLLVLCLLVGLATGQHARNATLYRWSWEEQRRLFWQLKWRAPGLEPYTALYGNGALVAYMGSWANISAINLLYSPDVLPSPAYYWYFDVYRYNVEAVVEQHGQVADEKNFLTFSAPATQSVVMVDQPEMDQCLWIVSEADRHNPYLEKAILTALPLSDLSRILPTESSPPPGAIYGPEPPHTWCFYYQKARLAEQMGDWEQMMRLWEQAQAEGFHPRSEPELVPFILAAAHTGQWETALQLSDRAYYPTYVMHDYLCTTWRRIRDEIPPSAGRQEALSQAHRELDCGQIFQP</sequence>
<feature type="transmembrane region" description="Helical" evidence="1">
    <location>
        <begin position="334"/>
        <end position="354"/>
    </location>
</feature>
<name>A0A3D1JJ99_9CHLR</name>
<dbReference type="AlphaFoldDB" id="A0A3D1JJ99"/>
<feature type="transmembrane region" description="Helical" evidence="1">
    <location>
        <begin position="366"/>
        <end position="385"/>
    </location>
</feature>
<comment type="caution">
    <text evidence="2">The sequence shown here is derived from an EMBL/GenBank/DDBJ whole genome shotgun (WGS) entry which is preliminary data.</text>
</comment>
<keyword evidence="1" id="KW-0812">Transmembrane</keyword>
<accession>A0A3D1JJ99</accession>
<evidence type="ECO:0000313" key="3">
    <source>
        <dbReference type="Proteomes" id="UP000264141"/>
    </source>
</evidence>
<organism evidence="2 3">
    <name type="scientific">Anaerolinea thermolimosa</name>
    <dbReference type="NCBI Taxonomy" id="229919"/>
    <lineage>
        <taxon>Bacteria</taxon>
        <taxon>Bacillati</taxon>
        <taxon>Chloroflexota</taxon>
        <taxon>Anaerolineae</taxon>
        <taxon>Anaerolineales</taxon>
        <taxon>Anaerolineaceae</taxon>
        <taxon>Anaerolinea</taxon>
    </lineage>
</organism>
<feature type="transmembrane region" description="Helical" evidence="1">
    <location>
        <begin position="215"/>
        <end position="234"/>
    </location>
</feature>